<dbReference type="GO" id="GO:0015250">
    <property type="term" value="F:water channel activity"/>
    <property type="evidence" value="ECO:0007669"/>
    <property type="project" value="TreeGrafter"/>
</dbReference>
<keyword evidence="5 8" id="KW-0812">Transmembrane</keyword>
<evidence type="ECO:0008006" key="12">
    <source>
        <dbReference type="Google" id="ProtNLM"/>
    </source>
</evidence>
<feature type="transmembrane region" description="Helical" evidence="9">
    <location>
        <begin position="78"/>
        <end position="104"/>
    </location>
</feature>
<evidence type="ECO:0000256" key="7">
    <source>
        <dbReference type="ARBA" id="ARBA00023136"/>
    </source>
</evidence>
<dbReference type="InterPro" id="IPR023271">
    <property type="entry name" value="Aquaporin-like"/>
</dbReference>
<reference evidence="10 11" key="1">
    <citation type="journal article" date="2016" name="Nat. Commun.">
        <title>Thousands of microbial genomes shed light on interconnected biogeochemical processes in an aquifer system.</title>
        <authorList>
            <person name="Anantharaman K."/>
            <person name="Brown C.T."/>
            <person name="Hug L.A."/>
            <person name="Sharon I."/>
            <person name="Castelle C.J."/>
            <person name="Probst A.J."/>
            <person name="Thomas B.C."/>
            <person name="Singh A."/>
            <person name="Wilkins M.J."/>
            <person name="Karaoz U."/>
            <person name="Brodie E.L."/>
            <person name="Williams K.H."/>
            <person name="Hubbard S.S."/>
            <person name="Banfield J.F."/>
        </authorList>
    </citation>
    <scope>NUCLEOTIDE SEQUENCE [LARGE SCALE GENOMIC DNA]</scope>
</reference>
<organism evidence="10 11">
    <name type="scientific">Candidatus Kaiserbacteria bacterium RIFCSPLOWO2_12_FULL_45_26</name>
    <dbReference type="NCBI Taxonomy" id="1798525"/>
    <lineage>
        <taxon>Bacteria</taxon>
        <taxon>Candidatus Kaiseribacteriota</taxon>
    </lineage>
</organism>
<dbReference type="InterPro" id="IPR000425">
    <property type="entry name" value="MIP"/>
</dbReference>
<dbReference type="PANTHER" id="PTHR19139:SF199">
    <property type="entry name" value="MIP17260P"/>
    <property type="match status" value="1"/>
</dbReference>
<dbReference type="Pfam" id="PF00230">
    <property type="entry name" value="MIP"/>
    <property type="match status" value="1"/>
</dbReference>
<dbReference type="AlphaFoldDB" id="A0A1F6FH54"/>
<evidence type="ECO:0000256" key="5">
    <source>
        <dbReference type="ARBA" id="ARBA00022692"/>
    </source>
</evidence>
<dbReference type="PANTHER" id="PTHR19139">
    <property type="entry name" value="AQUAPORIN TRANSPORTER"/>
    <property type="match status" value="1"/>
</dbReference>
<dbReference type="PROSITE" id="PS00221">
    <property type="entry name" value="MIP"/>
    <property type="match status" value="1"/>
</dbReference>
<comment type="caution">
    <text evidence="10">The sequence shown here is derived from an EMBL/GenBank/DDBJ whole genome shotgun (WGS) entry which is preliminary data.</text>
</comment>
<evidence type="ECO:0000256" key="2">
    <source>
        <dbReference type="ARBA" id="ARBA00006175"/>
    </source>
</evidence>
<dbReference type="InterPro" id="IPR034294">
    <property type="entry name" value="Aquaporin_transptr"/>
</dbReference>
<feature type="transmembrane region" description="Helical" evidence="9">
    <location>
        <begin position="110"/>
        <end position="130"/>
    </location>
</feature>
<evidence type="ECO:0000256" key="4">
    <source>
        <dbReference type="ARBA" id="ARBA00022475"/>
    </source>
</evidence>
<feature type="transmembrane region" description="Helical" evidence="9">
    <location>
        <begin position="42"/>
        <end position="66"/>
    </location>
</feature>
<name>A0A1F6FH54_9BACT</name>
<gene>
    <name evidence="10" type="ORF">A3G90_03950</name>
</gene>
<protein>
    <recommendedName>
        <fullName evidence="12">Aquaporin</fullName>
    </recommendedName>
</protein>
<accession>A0A1F6FH54</accession>
<evidence type="ECO:0000256" key="8">
    <source>
        <dbReference type="RuleBase" id="RU000477"/>
    </source>
</evidence>
<dbReference type="PRINTS" id="PR00783">
    <property type="entry name" value="MINTRINSICP"/>
</dbReference>
<dbReference type="SUPFAM" id="SSF81338">
    <property type="entry name" value="Aquaporin-like"/>
    <property type="match status" value="1"/>
</dbReference>
<feature type="transmembrane region" description="Helical" evidence="9">
    <location>
        <begin position="174"/>
        <end position="192"/>
    </location>
</feature>
<dbReference type="GO" id="GO:0005886">
    <property type="term" value="C:plasma membrane"/>
    <property type="evidence" value="ECO:0007669"/>
    <property type="project" value="UniProtKB-SubCell"/>
</dbReference>
<evidence type="ECO:0000313" key="11">
    <source>
        <dbReference type="Proteomes" id="UP000177325"/>
    </source>
</evidence>
<evidence type="ECO:0000256" key="6">
    <source>
        <dbReference type="ARBA" id="ARBA00022989"/>
    </source>
</evidence>
<keyword evidence="7 9" id="KW-0472">Membrane</keyword>
<feature type="transmembrane region" description="Helical" evidence="9">
    <location>
        <begin position="137"/>
        <end position="162"/>
    </location>
</feature>
<dbReference type="STRING" id="1798525.A3G90_03950"/>
<dbReference type="Gene3D" id="1.20.1080.10">
    <property type="entry name" value="Glycerol uptake facilitator protein"/>
    <property type="match status" value="1"/>
</dbReference>
<keyword evidence="6 9" id="KW-1133">Transmembrane helix</keyword>
<dbReference type="InterPro" id="IPR022357">
    <property type="entry name" value="MIP_CS"/>
</dbReference>
<dbReference type="EMBL" id="MFMM01000001">
    <property type="protein sequence ID" value="OGG85181.1"/>
    <property type="molecule type" value="Genomic_DNA"/>
</dbReference>
<evidence type="ECO:0000313" key="10">
    <source>
        <dbReference type="EMBL" id="OGG85181.1"/>
    </source>
</evidence>
<keyword evidence="3 8" id="KW-0813">Transport</keyword>
<proteinExistence type="inferred from homology"/>
<dbReference type="Proteomes" id="UP000177325">
    <property type="component" value="Unassembled WGS sequence"/>
</dbReference>
<comment type="similarity">
    <text evidence="2 8">Belongs to the MIP/aquaporin (TC 1.A.8) family.</text>
</comment>
<comment type="subcellular location">
    <subcellularLocation>
        <location evidence="1">Cell membrane</location>
        <topology evidence="1">Multi-pass membrane protein</topology>
    </subcellularLocation>
</comment>
<evidence type="ECO:0000256" key="1">
    <source>
        <dbReference type="ARBA" id="ARBA00004651"/>
    </source>
</evidence>
<evidence type="ECO:0000256" key="9">
    <source>
        <dbReference type="SAM" id="Phobius"/>
    </source>
</evidence>
<keyword evidence="4" id="KW-1003">Cell membrane</keyword>
<sequence>MLKKLTAEFIGTTFLSLAVLLSVTVTDSVLITPILAGLVLGLFVYSIGSVSGCHINPAVTLGLWSISKISTKDAVQYIAAQGLGGLAAFGVVAATIGGVSLGLVPEDSSVFLAELIGTAVFTFGIASVAYGKVAEAANGLVIGGSLLLGITLAVALGSGGILNPAVGLALGSTSLSYVLGSVVGAMIGMTTYRHLTK</sequence>
<evidence type="ECO:0000256" key="3">
    <source>
        <dbReference type="ARBA" id="ARBA00022448"/>
    </source>
</evidence>